<reference evidence="1" key="1">
    <citation type="submission" date="2024-05" db="EMBL/GenBank/DDBJ databases">
        <title>Whole genome shotgun sequence of Streptomyces daghestanicus NBRC 12762.</title>
        <authorList>
            <person name="Komaki H."/>
            <person name="Tamura T."/>
        </authorList>
    </citation>
    <scope>NUCLEOTIDE SEQUENCE</scope>
    <source>
        <strain evidence="1">NBRC 12762</strain>
    </source>
</reference>
<comment type="caution">
    <text evidence="1">The sequence shown here is derived from an EMBL/GenBank/DDBJ whole genome shotgun (WGS) entry which is preliminary data.</text>
</comment>
<evidence type="ECO:0000313" key="1">
    <source>
        <dbReference type="EMBL" id="GHI29819.1"/>
    </source>
</evidence>
<proteinExistence type="predicted"/>
<gene>
    <name evidence="1" type="ORF">Sdagh_15490</name>
</gene>
<sequence>MYPGSSFTAQITSGDETPGSTAYATWYPACDGIIVPYTSTRLSGATDNDVLCQTRIGYLADAVVLGGTTDFIGS</sequence>
<dbReference type="InterPro" id="IPR029058">
    <property type="entry name" value="AB_hydrolase_fold"/>
</dbReference>
<accession>A0ABQ3PXS6</accession>
<name>A0ABQ3PXS6_9ACTN</name>
<dbReference type="EMBL" id="BNDX01000007">
    <property type="protein sequence ID" value="GHI29819.1"/>
    <property type="molecule type" value="Genomic_DNA"/>
</dbReference>
<keyword evidence="2" id="KW-1185">Reference proteome</keyword>
<dbReference type="RefSeq" id="WP_226534950.1">
    <property type="nucleotide sequence ID" value="NZ_BNDX01000007.1"/>
</dbReference>
<dbReference type="Proteomes" id="UP001052655">
    <property type="component" value="Unassembled WGS sequence"/>
</dbReference>
<evidence type="ECO:0000313" key="2">
    <source>
        <dbReference type="Proteomes" id="UP001052655"/>
    </source>
</evidence>
<dbReference type="GeneID" id="92545214"/>
<organism evidence="1 2">
    <name type="scientific">Streptomyces daghestanicus</name>
    <dbReference type="NCBI Taxonomy" id="66885"/>
    <lineage>
        <taxon>Bacteria</taxon>
        <taxon>Bacillati</taxon>
        <taxon>Actinomycetota</taxon>
        <taxon>Actinomycetes</taxon>
        <taxon>Kitasatosporales</taxon>
        <taxon>Streptomycetaceae</taxon>
        <taxon>Streptomyces</taxon>
    </lineage>
</organism>
<protein>
    <submittedName>
        <fullName evidence="1">Uncharacterized protein</fullName>
    </submittedName>
</protein>
<dbReference type="Gene3D" id="3.40.50.1820">
    <property type="entry name" value="alpha/beta hydrolase"/>
    <property type="match status" value="1"/>
</dbReference>